<evidence type="ECO:0000259" key="1">
    <source>
        <dbReference type="PROSITE" id="PS51186"/>
    </source>
</evidence>
<sequence>MGDAPELRTERLLMRRWCDRDRQPFAAINTDPVVMEFFPARRSREQSDDSIDRYELHFEIYGFGPWALEVVDSGEFIGFTGLSNVGFTADFTPAVNVDWRLARHAWGQGYATEAGRAALEFGFTEVGLTEVVAMAAAANRRSQAVMRRLGMRRDTTADFTNPDLGAGHPFASHVLYRLSRPERGAR</sequence>
<dbReference type="PROSITE" id="PS51186">
    <property type="entry name" value="GNAT"/>
    <property type="match status" value="1"/>
</dbReference>
<dbReference type="GO" id="GO:0016747">
    <property type="term" value="F:acyltransferase activity, transferring groups other than amino-acyl groups"/>
    <property type="evidence" value="ECO:0007669"/>
    <property type="project" value="InterPro"/>
</dbReference>
<dbReference type="InterPro" id="IPR000182">
    <property type="entry name" value="GNAT_dom"/>
</dbReference>
<evidence type="ECO:0000313" key="2">
    <source>
        <dbReference type="EMBL" id="GLU48416.1"/>
    </source>
</evidence>
<feature type="domain" description="N-acetyltransferase" evidence="1">
    <location>
        <begin position="12"/>
        <end position="181"/>
    </location>
</feature>
<dbReference type="AlphaFoldDB" id="A0A9W6P789"/>
<proteinExistence type="predicted"/>
<dbReference type="EMBL" id="BSQG01000004">
    <property type="protein sequence ID" value="GLU48416.1"/>
    <property type="molecule type" value="Genomic_DNA"/>
</dbReference>
<protein>
    <submittedName>
        <fullName evidence="2">N-acetyltransferase</fullName>
    </submittedName>
</protein>
<dbReference type="PANTHER" id="PTHR43792">
    <property type="entry name" value="GNAT FAMILY, PUTATIVE (AFU_ORTHOLOGUE AFUA_3G00765)-RELATED-RELATED"/>
    <property type="match status" value="1"/>
</dbReference>
<dbReference type="Gene3D" id="3.40.630.30">
    <property type="match status" value="1"/>
</dbReference>
<dbReference type="Pfam" id="PF13302">
    <property type="entry name" value="Acetyltransf_3"/>
    <property type="match status" value="1"/>
</dbReference>
<accession>A0A9W6P789</accession>
<gene>
    <name evidence="2" type="ORF">Nans01_27670</name>
</gene>
<keyword evidence="3" id="KW-1185">Reference proteome</keyword>
<dbReference type="RefSeq" id="WP_285759900.1">
    <property type="nucleotide sequence ID" value="NZ_BSQG01000004.1"/>
</dbReference>
<dbReference type="InterPro" id="IPR051531">
    <property type="entry name" value="N-acetyltransferase"/>
</dbReference>
<dbReference type="SUPFAM" id="SSF55729">
    <property type="entry name" value="Acyl-CoA N-acyltransferases (Nat)"/>
    <property type="match status" value="1"/>
</dbReference>
<organism evidence="2 3">
    <name type="scientific">Nocardiopsis ansamitocini</name>
    <dbReference type="NCBI Taxonomy" id="1670832"/>
    <lineage>
        <taxon>Bacteria</taxon>
        <taxon>Bacillati</taxon>
        <taxon>Actinomycetota</taxon>
        <taxon>Actinomycetes</taxon>
        <taxon>Streptosporangiales</taxon>
        <taxon>Nocardiopsidaceae</taxon>
        <taxon>Nocardiopsis</taxon>
    </lineage>
</organism>
<comment type="caution">
    <text evidence="2">The sequence shown here is derived from an EMBL/GenBank/DDBJ whole genome shotgun (WGS) entry which is preliminary data.</text>
</comment>
<dbReference type="InterPro" id="IPR016181">
    <property type="entry name" value="Acyl_CoA_acyltransferase"/>
</dbReference>
<evidence type="ECO:0000313" key="3">
    <source>
        <dbReference type="Proteomes" id="UP001165092"/>
    </source>
</evidence>
<dbReference type="Proteomes" id="UP001165092">
    <property type="component" value="Unassembled WGS sequence"/>
</dbReference>
<reference evidence="2" key="1">
    <citation type="submission" date="2023-02" db="EMBL/GenBank/DDBJ databases">
        <title>Nocardiopsis ansamitocini NBRC 112285.</title>
        <authorList>
            <person name="Ichikawa N."/>
            <person name="Sato H."/>
            <person name="Tonouchi N."/>
        </authorList>
    </citation>
    <scope>NUCLEOTIDE SEQUENCE</scope>
    <source>
        <strain evidence="2">NBRC 112285</strain>
    </source>
</reference>
<name>A0A9W6P789_9ACTN</name>
<dbReference type="PANTHER" id="PTHR43792:SF1">
    <property type="entry name" value="N-ACETYLTRANSFERASE DOMAIN-CONTAINING PROTEIN"/>
    <property type="match status" value="1"/>
</dbReference>